<feature type="region of interest" description="Disordered" evidence="8">
    <location>
        <begin position="358"/>
        <end position="385"/>
    </location>
</feature>
<keyword evidence="6" id="KW-0786">Thiamine pyrophosphate</keyword>
<dbReference type="AlphaFoldDB" id="A0A180GFW9"/>
<evidence type="ECO:0000256" key="2">
    <source>
        <dbReference type="ARBA" id="ARBA00004974"/>
    </source>
</evidence>
<reference evidence="10" key="1">
    <citation type="submission" date="2009-11" db="EMBL/GenBank/DDBJ databases">
        <authorList>
            <consortium name="The Broad Institute Genome Sequencing Platform"/>
            <person name="Ward D."/>
            <person name="Feldgarden M."/>
            <person name="Earl A."/>
            <person name="Young S.K."/>
            <person name="Zeng Q."/>
            <person name="Koehrsen M."/>
            <person name="Alvarado L."/>
            <person name="Berlin A."/>
            <person name="Bochicchio J."/>
            <person name="Borenstein D."/>
            <person name="Chapman S.B."/>
            <person name="Chen Z."/>
            <person name="Engels R."/>
            <person name="Freedman E."/>
            <person name="Gellesch M."/>
            <person name="Goldberg J."/>
            <person name="Griggs A."/>
            <person name="Gujja S."/>
            <person name="Heilman E."/>
            <person name="Heiman D."/>
            <person name="Hepburn T."/>
            <person name="Howarth C."/>
            <person name="Jen D."/>
            <person name="Larson L."/>
            <person name="Lewis B."/>
            <person name="Mehta T."/>
            <person name="Park D."/>
            <person name="Pearson M."/>
            <person name="Roberts A."/>
            <person name="Saif S."/>
            <person name="Shea T."/>
            <person name="Shenoy N."/>
            <person name="Sisk P."/>
            <person name="Stolte C."/>
            <person name="Sykes S."/>
            <person name="Thomson T."/>
            <person name="Walk T."/>
            <person name="White J."/>
            <person name="Yandava C."/>
            <person name="Izard J."/>
            <person name="Baranova O.V."/>
            <person name="Blanton J.M."/>
            <person name="Tanner A.C."/>
            <person name="Dewhirst F.E."/>
            <person name="Haas B."/>
            <person name="Nusbaum C."/>
            <person name="Birren B."/>
        </authorList>
    </citation>
    <scope>NUCLEOTIDE SEQUENCE [LARGE SCALE GENOMIC DNA]</scope>
    <source>
        <strain evidence="10">1-1 BBBD Race 1</strain>
    </source>
</reference>
<sequence>MTKPSTLASTLISNARQNIKLPSIPSLPSSPPPAPSPSYSTTNSKSNIPRPALLTRLQEAYRDGTPLIVVTGQPATSGVGSGACQEADVIGTSRRWTKSNVMVKDVSELPRRINAAFKIATSARPGPVLVHLPNDITPAILRTPIPLTFTQPDLIDRLLPSNYLRPRPWPSPAESTPNSNSAPSETRELRQAADMIVNAKRPLIYAGQGILSSDEGPKLLRQLADQWNIPVTTTLMGRGASDEEGLESLHMLGIHDSAYPTLAMQDADVLIVLGARLDERVAGKVNTFAPRALAAAQQGRGGITHFEIQLQDINKGVRATCSVEGDVVQSLTHLLNILPARMSPPERTEWRATIQGWKDKYPSRPNGPSSHRLQKPNQAPDCQELPGSFLPSLIGPNNCLQLPTPTLVVRANRPLLSPCLQELAKRLVLRSRPGPLSSLLEANQVLLVFKNRARPGPHLSSFSGVNQAPPVFRNRARPTLRFPSLAQGPTKWPPLLFPSIRANQAVALANQPQPSHQTPGPRHFPPCPRQPAPTLSPFLPSAKTAIMHQQFLNMRRFSMIHPAFNARKKPLIPTDSALAGFIEMFDEKHKETATALVEKAESLLAYERHILASERQIQQNFRESMAKAQQSLCEQWEMTHKLSNQIIEMSRERLAQSNAEILRLTSQLTPQGAFKYYEEVHLTGINGRTQKERWSTYLEHNTYVVKQLKKDIQDNVDLPKLADQTHKILSEMIYDYESEFEVIIPHPLPHNIGTFLFNMMEHLPVKVRYENSEGICFPYSLSKKRRVFQ</sequence>
<accession>A0A180GFW9</accession>
<evidence type="ECO:0000256" key="6">
    <source>
        <dbReference type="ARBA" id="ARBA00023052"/>
    </source>
</evidence>
<evidence type="ECO:0000256" key="7">
    <source>
        <dbReference type="ARBA" id="ARBA00023304"/>
    </source>
</evidence>
<dbReference type="Proteomes" id="UP000005240">
    <property type="component" value="Unassembled WGS sequence"/>
</dbReference>
<dbReference type="PANTHER" id="PTHR18968">
    <property type="entry name" value="THIAMINE PYROPHOSPHATE ENZYMES"/>
    <property type="match status" value="1"/>
</dbReference>
<evidence type="ECO:0000256" key="8">
    <source>
        <dbReference type="SAM" id="MobiDB-lite"/>
    </source>
</evidence>
<keyword evidence="7" id="KW-0028">Amino-acid biosynthesis</keyword>
<comment type="similarity">
    <text evidence="4">Belongs to the TPP enzyme family.</text>
</comment>
<dbReference type="Pfam" id="PF00205">
    <property type="entry name" value="TPP_enzyme_M"/>
    <property type="match status" value="1"/>
</dbReference>
<dbReference type="GO" id="GO:0050660">
    <property type="term" value="F:flavin adenine dinucleotide binding"/>
    <property type="evidence" value="ECO:0007669"/>
    <property type="project" value="TreeGrafter"/>
</dbReference>
<keyword evidence="7" id="KW-0100">Branched-chain amino acid biosynthesis</keyword>
<comment type="pathway">
    <text evidence="3">Amino-acid biosynthesis; L-valine biosynthesis; L-valine from pyruvate: step 1/4.</text>
</comment>
<dbReference type="EMBL" id="ADAS02000077">
    <property type="protein sequence ID" value="OAV91626.1"/>
    <property type="molecule type" value="Genomic_DNA"/>
</dbReference>
<evidence type="ECO:0000259" key="9">
    <source>
        <dbReference type="Pfam" id="PF00205"/>
    </source>
</evidence>
<proteinExistence type="inferred from homology"/>
<evidence type="ECO:0000313" key="10">
    <source>
        <dbReference type="EMBL" id="OAV91626.1"/>
    </source>
</evidence>
<evidence type="ECO:0000313" key="11">
    <source>
        <dbReference type="EnsemblFungi" id="PTTG_05281-t43_1-p1"/>
    </source>
</evidence>
<dbReference type="EC" id="2.2.1.6" evidence="5"/>
<dbReference type="GO" id="GO:0000287">
    <property type="term" value="F:magnesium ion binding"/>
    <property type="evidence" value="ECO:0007669"/>
    <property type="project" value="InterPro"/>
</dbReference>
<dbReference type="GO" id="GO:0030976">
    <property type="term" value="F:thiamine pyrophosphate binding"/>
    <property type="evidence" value="ECO:0007669"/>
    <property type="project" value="InterPro"/>
</dbReference>
<dbReference type="SUPFAM" id="SSF52518">
    <property type="entry name" value="Thiamin diphosphate-binding fold (THDP-binding)"/>
    <property type="match status" value="1"/>
</dbReference>
<dbReference type="GO" id="GO:0009097">
    <property type="term" value="P:isoleucine biosynthetic process"/>
    <property type="evidence" value="ECO:0007669"/>
    <property type="project" value="TreeGrafter"/>
</dbReference>
<evidence type="ECO:0000256" key="1">
    <source>
        <dbReference type="ARBA" id="ARBA00004173"/>
    </source>
</evidence>
<dbReference type="STRING" id="630390.A0A180GFW9"/>
<dbReference type="InterPro" id="IPR012000">
    <property type="entry name" value="Thiamin_PyroP_enz_cen_dom"/>
</dbReference>
<evidence type="ECO:0000256" key="3">
    <source>
        <dbReference type="ARBA" id="ARBA00005025"/>
    </source>
</evidence>
<feature type="compositionally biased region" description="Pro residues" evidence="8">
    <location>
        <begin position="522"/>
        <end position="531"/>
    </location>
</feature>
<feature type="compositionally biased region" description="Polar residues" evidence="8">
    <location>
        <begin position="173"/>
        <end position="184"/>
    </location>
</feature>
<dbReference type="GO" id="GO:0003984">
    <property type="term" value="F:acetolactate synthase activity"/>
    <property type="evidence" value="ECO:0007669"/>
    <property type="project" value="UniProtKB-EC"/>
</dbReference>
<dbReference type="Gene3D" id="3.40.50.970">
    <property type="match status" value="1"/>
</dbReference>
<dbReference type="Gene3D" id="3.40.50.1220">
    <property type="entry name" value="TPP-binding domain"/>
    <property type="match status" value="1"/>
</dbReference>
<feature type="domain" description="Thiamine pyrophosphate enzyme central" evidence="9">
    <location>
        <begin position="189"/>
        <end position="334"/>
    </location>
</feature>
<comment type="pathway">
    <text evidence="2">Amino-acid biosynthesis; L-isoleucine biosynthesis; L-isoleucine from 2-oxobutanoate: step 1/4.</text>
</comment>
<dbReference type="OrthoDB" id="16262at2759"/>
<dbReference type="GO" id="GO:0005739">
    <property type="term" value="C:mitochondrion"/>
    <property type="evidence" value="ECO:0007669"/>
    <property type="project" value="UniProtKB-SubCell"/>
</dbReference>
<dbReference type="InterPro" id="IPR029061">
    <property type="entry name" value="THDP-binding"/>
</dbReference>
<dbReference type="GO" id="GO:0009099">
    <property type="term" value="P:L-valine biosynthetic process"/>
    <property type="evidence" value="ECO:0007669"/>
    <property type="project" value="TreeGrafter"/>
</dbReference>
<protein>
    <recommendedName>
        <fullName evidence="5">acetolactate synthase</fullName>
        <ecNumber evidence="5">2.2.1.6</ecNumber>
    </recommendedName>
</protein>
<dbReference type="InterPro" id="IPR029035">
    <property type="entry name" value="DHS-like_NAD/FAD-binding_dom"/>
</dbReference>
<evidence type="ECO:0000256" key="5">
    <source>
        <dbReference type="ARBA" id="ARBA00013145"/>
    </source>
</evidence>
<reference evidence="11 12" key="3">
    <citation type="journal article" date="2017" name="G3 (Bethesda)">
        <title>Comparative analysis highlights variable genome content of wheat rusts and divergence of the mating loci.</title>
        <authorList>
            <person name="Cuomo C.A."/>
            <person name="Bakkeren G."/>
            <person name="Khalil H.B."/>
            <person name="Panwar V."/>
            <person name="Joly D."/>
            <person name="Linning R."/>
            <person name="Sakthikumar S."/>
            <person name="Song X."/>
            <person name="Adiconis X."/>
            <person name="Fan L."/>
            <person name="Goldberg J.M."/>
            <person name="Levin J.Z."/>
            <person name="Young S."/>
            <person name="Zeng Q."/>
            <person name="Anikster Y."/>
            <person name="Bruce M."/>
            <person name="Wang M."/>
            <person name="Yin C."/>
            <person name="McCallum B."/>
            <person name="Szabo L.J."/>
            <person name="Hulbert S."/>
            <person name="Chen X."/>
            <person name="Fellers J.P."/>
        </authorList>
    </citation>
    <scope>NUCLEOTIDE SEQUENCE</scope>
    <source>
        <strain evidence="11">isolate 1-1 / race 1 (BBBD)</strain>
        <strain evidence="12">Isolate 1-1 / race 1 (BBBD)</strain>
    </source>
</reference>
<reference evidence="11" key="4">
    <citation type="submission" date="2025-05" db="UniProtKB">
        <authorList>
            <consortium name="EnsemblFungi"/>
        </authorList>
    </citation>
    <scope>IDENTIFICATION</scope>
    <source>
        <strain evidence="11">isolate 1-1 / race 1 (BBBD)</strain>
    </source>
</reference>
<dbReference type="VEuPathDB" id="FungiDB:PTTG_05281"/>
<feature type="region of interest" description="Disordered" evidence="8">
    <location>
        <begin position="166"/>
        <end position="188"/>
    </location>
</feature>
<keyword evidence="12" id="KW-1185">Reference proteome</keyword>
<reference evidence="10" key="2">
    <citation type="submission" date="2016-05" db="EMBL/GenBank/DDBJ databases">
        <title>Comparative analysis highlights variable genome content of wheat rusts and divergence of the mating loci.</title>
        <authorList>
            <person name="Cuomo C.A."/>
            <person name="Bakkeren G."/>
            <person name="Szabo L."/>
            <person name="Khalil H."/>
            <person name="Joly D."/>
            <person name="Goldberg J."/>
            <person name="Young S."/>
            <person name="Zeng Q."/>
            <person name="Fellers J."/>
        </authorList>
    </citation>
    <scope>NUCLEOTIDE SEQUENCE [LARGE SCALE GENOMIC DNA]</scope>
    <source>
        <strain evidence="10">1-1 BBBD Race 1</strain>
    </source>
</reference>
<evidence type="ECO:0000256" key="4">
    <source>
        <dbReference type="ARBA" id="ARBA00007812"/>
    </source>
</evidence>
<evidence type="ECO:0000313" key="12">
    <source>
        <dbReference type="Proteomes" id="UP000005240"/>
    </source>
</evidence>
<dbReference type="GO" id="GO:0005948">
    <property type="term" value="C:acetolactate synthase complex"/>
    <property type="evidence" value="ECO:0007669"/>
    <property type="project" value="TreeGrafter"/>
</dbReference>
<dbReference type="SUPFAM" id="SSF52467">
    <property type="entry name" value="DHS-like NAD/FAD-binding domain"/>
    <property type="match status" value="1"/>
</dbReference>
<gene>
    <name evidence="10" type="ORF">PTTG_05281</name>
</gene>
<feature type="region of interest" description="Disordered" evidence="8">
    <location>
        <begin position="21"/>
        <end position="50"/>
    </location>
</feature>
<organism evidence="10">
    <name type="scientific">Puccinia triticina (isolate 1-1 / race 1 (BBBD))</name>
    <name type="common">Brown leaf rust fungus</name>
    <dbReference type="NCBI Taxonomy" id="630390"/>
    <lineage>
        <taxon>Eukaryota</taxon>
        <taxon>Fungi</taxon>
        <taxon>Dikarya</taxon>
        <taxon>Basidiomycota</taxon>
        <taxon>Pucciniomycotina</taxon>
        <taxon>Pucciniomycetes</taxon>
        <taxon>Pucciniales</taxon>
        <taxon>Pucciniaceae</taxon>
        <taxon>Puccinia</taxon>
    </lineage>
</organism>
<dbReference type="PANTHER" id="PTHR18968:SF13">
    <property type="entry name" value="ACETOLACTATE SYNTHASE CATALYTIC SUBUNIT, MITOCHONDRIAL"/>
    <property type="match status" value="1"/>
</dbReference>
<name>A0A180GFW9_PUCT1</name>
<dbReference type="CDD" id="cd07035">
    <property type="entry name" value="TPP_PYR_POX_like"/>
    <property type="match status" value="1"/>
</dbReference>
<feature type="region of interest" description="Disordered" evidence="8">
    <location>
        <begin position="510"/>
        <end position="533"/>
    </location>
</feature>
<dbReference type="InterPro" id="IPR045229">
    <property type="entry name" value="TPP_enz"/>
</dbReference>
<comment type="subcellular location">
    <subcellularLocation>
        <location evidence="1">Mitochondrion</location>
    </subcellularLocation>
</comment>
<feature type="compositionally biased region" description="Polar residues" evidence="8">
    <location>
        <begin position="366"/>
        <end position="377"/>
    </location>
</feature>
<dbReference type="FunFam" id="3.40.50.1220:FF:000008">
    <property type="entry name" value="Acetolactate synthase"/>
    <property type="match status" value="1"/>
</dbReference>
<dbReference type="EnsemblFungi" id="PTTG_05281-t43_1">
    <property type="protein sequence ID" value="PTTG_05281-t43_1-p1"/>
    <property type="gene ID" value="PTTG_05281"/>
</dbReference>